<keyword evidence="5 6" id="KW-0233">DNA recombination</keyword>
<evidence type="ECO:0000313" key="8">
    <source>
        <dbReference type="Proteomes" id="UP000198707"/>
    </source>
</evidence>
<proteinExistence type="inferred from homology"/>
<keyword evidence="6" id="KW-0814">Transposable element</keyword>
<reference evidence="8" key="1">
    <citation type="submission" date="2016-10" db="EMBL/GenBank/DDBJ databases">
        <authorList>
            <person name="Varghese N."/>
            <person name="Submissions S."/>
        </authorList>
    </citation>
    <scope>NUCLEOTIDE SEQUENCE [LARGE SCALE GENOMIC DNA]</scope>
    <source>
        <strain evidence="8">CGMCC 4.7038</strain>
    </source>
</reference>
<accession>A0A1H7E3G7</accession>
<dbReference type="GO" id="GO:0004803">
    <property type="term" value="F:transposase activity"/>
    <property type="evidence" value="ECO:0007669"/>
    <property type="project" value="UniProtKB-UniRule"/>
</dbReference>
<evidence type="ECO:0000256" key="1">
    <source>
        <dbReference type="ARBA" id="ARBA00002190"/>
    </source>
</evidence>
<evidence type="ECO:0000256" key="5">
    <source>
        <dbReference type="ARBA" id="ARBA00023172"/>
    </source>
</evidence>
<dbReference type="Pfam" id="PF00872">
    <property type="entry name" value="Transposase_mut"/>
    <property type="match status" value="1"/>
</dbReference>
<dbReference type="Proteomes" id="UP000198707">
    <property type="component" value="Unassembled WGS sequence"/>
</dbReference>
<comment type="function">
    <text evidence="1 6">Required for the transposition of the insertion element.</text>
</comment>
<keyword evidence="3 6" id="KW-0815">Transposition</keyword>
<dbReference type="AlphaFoldDB" id="A0A1H7E3G7"/>
<evidence type="ECO:0000256" key="2">
    <source>
        <dbReference type="ARBA" id="ARBA00010961"/>
    </source>
</evidence>
<keyword evidence="4 6" id="KW-0238">DNA-binding</keyword>
<keyword evidence="8" id="KW-1185">Reference proteome</keyword>
<organism evidence="7 8">
    <name type="scientific">Micromonospora phaseoli</name>
    <dbReference type="NCBI Taxonomy" id="1144548"/>
    <lineage>
        <taxon>Bacteria</taxon>
        <taxon>Bacillati</taxon>
        <taxon>Actinomycetota</taxon>
        <taxon>Actinomycetes</taxon>
        <taxon>Micromonosporales</taxon>
        <taxon>Micromonosporaceae</taxon>
        <taxon>Micromonospora</taxon>
    </lineage>
</organism>
<dbReference type="PANTHER" id="PTHR33217:SF8">
    <property type="entry name" value="MUTATOR FAMILY TRANSPOSASE"/>
    <property type="match status" value="1"/>
</dbReference>
<dbReference type="EMBL" id="FNYV01000020">
    <property type="protein sequence ID" value="SEK06130.1"/>
    <property type="molecule type" value="Genomic_DNA"/>
</dbReference>
<dbReference type="InterPro" id="IPR001207">
    <property type="entry name" value="Transposase_mutator"/>
</dbReference>
<gene>
    <name evidence="7" type="ORF">SAMN05443287_12024</name>
</gene>
<dbReference type="GO" id="GO:0006313">
    <property type="term" value="P:DNA transposition"/>
    <property type="evidence" value="ECO:0007669"/>
    <property type="project" value="UniProtKB-UniRule"/>
</dbReference>
<evidence type="ECO:0000256" key="4">
    <source>
        <dbReference type="ARBA" id="ARBA00023125"/>
    </source>
</evidence>
<dbReference type="PANTHER" id="PTHR33217">
    <property type="entry name" value="TRANSPOSASE FOR INSERTION SEQUENCE ELEMENT IS1081"/>
    <property type="match status" value="1"/>
</dbReference>
<evidence type="ECO:0000256" key="6">
    <source>
        <dbReference type="RuleBase" id="RU365089"/>
    </source>
</evidence>
<dbReference type="STRING" id="1144548.SAMN05443287_12024"/>
<protein>
    <recommendedName>
        <fullName evidence="6">Mutator family transposase</fullName>
    </recommendedName>
</protein>
<comment type="similarity">
    <text evidence="2 6">Belongs to the transposase mutator family.</text>
</comment>
<evidence type="ECO:0000313" key="7">
    <source>
        <dbReference type="EMBL" id="SEK06130.1"/>
    </source>
</evidence>
<sequence length="167" mass="19222">MTDAIEQVWPLAVHQQCVVHLVRASLRYTNRKDWQKITPALRDIYTAPTVAAAEARFEAFATQFGDQYPAVIKLWRTSWPQFVPFLDYDHEVRKVLYTTNIIESLNARFRQAARRRGHFPTEQAAMKVLYLVVQQQRRGGGSITGRVYGWAKALNALILAYGDRITI</sequence>
<evidence type="ECO:0000256" key="3">
    <source>
        <dbReference type="ARBA" id="ARBA00022578"/>
    </source>
</evidence>
<dbReference type="GO" id="GO:0003677">
    <property type="term" value="F:DNA binding"/>
    <property type="evidence" value="ECO:0007669"/>
    <property type="project" value="UniProtKB-UniRule"/>
</dbReference>
<name>A0A1H7E3G7_9ACTN</name>